<sequence>MDPLPPLNALRAFEAVSRHMSFTRAADELGMTQSAVSYQIKLLEDRVGKPLFLRKPRQIALSDAGGRLAPKIREAFATMREAVAGLSDDTSRTLVINTLETFAARWLVTRLGSFQLAHPEIAVRLVTTQNYVDFDREEVDVAIRVGTGPWPGLVRHKLMDIRFTPMLSPALAETIGGVREPADILKLPILAPRDHWWPLWLHAAGLDPDALKGRPDHRMSAQALEAGMAIAGIGVGILTPDFYPSELALGQLIQPFDIICTDETATHWLVYAQSRRNAPQIRAFRNWILSQAGVEGG</sequence>
<dbReference type="GO" id="GO:0006351">
    <property type="term" value="P:DNA-templated transcription"/>
    <property type="evidence" value="ECO:0007669"/>
    <property type="project" value="TreeGrafter"/>
</dbReference>
<dbReference type="KEGG" id="abaw:D5400_10455"/>
<dbReference type="SUPFAM" id="SSF53850">
    <property type="entry name" value="Periplasmic binding protein-like II"/>
    <property type="match status" value="1"/>
</dbReference>
<dbReference type="OrthoDB" id="9793571at2"/>
<protein>
    <submittedName>
        <fullName evidence="6">LysR family transcriptional regulator</fullName>
    </submittedName>
</protein>
<evidence type="ECO:0000259" key="5">
    <source>
        <dbReference type="PROSITE" id="PS50931"/>
    </source>
</evidence>
<dbReference type="Pfam" id="PF03466">
    <property type="entry name" value="LysR_substrate"/>
    <property type="match status" value="1"/>
</dbReference>
<dbReference type="RefSeq" id="WP_126009952.1">
    <property type="nucleotide sequence ID" value="NZ_CP032509.1"/>
</dbReference>
<dbReference type="EMBL" id="CP032509">
    <property type="protein sequence ID" value="AZN71641.1"/>
    <property type="molecule type" value="Genomic_DNA"/>
</dbReference>
<dbReference type="GO" id="GO:0043565">
    <property type="term" value="F:sequence-specific DNA binding"/>
    <property type="evidence" value="ECO:0007669"/>
    <property type="project" value="TreeGrafter"/>
</dbReference>
<evidence type="ECO:0000313" key="7">
    <source>
        <dbReference type="Proteomes" id="UP000268192"/>
    </source>
</evidence>
<evidence type="ECO:0000256" key="1">
    <source>
        <dbReference type="ARBA" id="ARBA00009437"/>
    </source>
</evidence>
<dbReference type="PANTHER" id="PTHR30537">
    <property type="entry name" value="HTH-TYPE TRANSCRIPTIONAL REGULATOR"/>
    <property type="match status" value="1"/>
</dbReference>
<dbReference type="Pfam" id="PF00126">
    <property type="entry name" value="HTH_1"/>
    <property type="match status" value="1"/>
</dbReference>
<dbReference type="InterPro" id="IPR005119">
    <property type="entry name" value="LysR_subst-bd"/>
</dbReference>
<evidence type="ECO:0000256" key="2">
    <source>
        <dbReference type="ARBA" id="ARBA00023015"/>
    </source>
</evidence>
<dbReference type="AlphaFoldDB" id="A0A3Q8XNH4"/>
<accession>A0A3Q8XNH4</accession>
<evidence type="ECO:0000313" key="6">
    <source>
        <dbReference type="EMBL" id="AZN71641.1"/>
    </source>
</evidence>
<dbReference type="PROSITE" id="PS50931">
    <property type="entry name" value="HTH_LYSR"/>
    <property type="match status" value="1"/>
</dbReference>
<comment type="similarity">
    <text evidence="1">Belongs to the LysR transcriptional regulatory family.</text>
</comment>
<proteinExistence type="inferred from homology"/>
<reference evidence="6 7" key="1">
    <citation type="submission" date="2018-09" db="EMBL/GenBank/DDBJ databases">
        <title>Marinorhizobium profundi gen. nov., sp. nov., isolated from a deep-sea sediment sample from the New Britain Trench and proposal of Marinorhizobiaceae fam. nov. in the order Rhizobiales of the class Alphaproteobacteria.</title>
        <authorList>
            <person name="Cao J."/>
        </authorList>
    </citation>
    <scope>NUCLEOTIDE SEQUENCE [LARGE SCALE GENOMIC DNA]</scope>
    <source>
        <strain evidence="6 7">WS11</strain>
    </source>
</reference>
<keyword evidence="4" id="KW-0804">Transcription</keyword>
<dbReference type="InterPro" id="IPR058163">
    <property type="entry name" value="LysR-type_TF_proteobact-type"/>
</dbReference>
<dbReference type="InterPro" id="IPR036388">
    <property type="entry name" value="WH-like_DNA-bd_sf"/>
</dbReference>
<keyword evidence="3" id="KW-0238">DNA-binding</keyword>
<dbReference type="PRINTS" id="PR00039">
    <property type="entry name" value="HTHLYSR"/>
</dbReference>
<evidence type="ECO:0000256" key="4">
    <source>
        <dbReference type="ARBA" id="ARBA00023163"/>
    </source>
</evidence>
<dbReference type="Gene3D" id="3.40.190.10">
    <property type="entry name" value="Periplasmic binding protein-like II"/>
    <property type="match status" value="2"/>
</dbReference>
<evidence type="ECO:0000256" key="3">
    <source>
        <dbReference type="ARBA" id="ARBA00023125"/>
    </source>
</evidence>
<dbReference type="FunFam" id="1.10.10.10:FF:000001">
    <property type="entry name" value="LysR family transcriptional regulator"/>
    <property type="match status" value="1"/>
</dbReference>
<keyword evidence="7" id="KW-1185">Reference proteome</keyword>
<dbReference type="Proteomes" id="UP000268192">
    <property type="component" value="Chromosome"/>
</dbReference>
<dbReference type="PANTHER" id="PTHR30537:SF74">
    <property type="entry name" value="HTH-TYPE TRANSCRIPTIONAL REGULATOR TRPI"/>
    <property type="match status" value="1"/>
</dbReference>
<keyword evidence="2" id="KW-0805">Transcription regulation</keyword>
<dbReference type="InterPro" id="IPR036390">
    <property type="entry name" value="WH_DNA-bd_sf"/>
</dbReference>
<dbReference type="GO" id="GO:0003700">
    <property type="term" value="F:DNA-binding transcription factor activity"/>
    <property type="evidence" value="ECO:0007669"/>
    <property type="project" value="InterPro"/>
</dbReference>
<feature type="domain" description="HTH lysR-type" evidence="5">
    <location>
        <begin position="5"/>
        <end position="62"/>
    </location>
</feature>
<dbReference type="SUPFAM" id="SSF46785">
    <property type="entry name" value="Winged helix' DNA-binding domain"/>
    <property type="match status" value="1"/>
</dbReference>
<dbReference type="InterPro" id="IPR000847">
    <property type="entry name" value="LysR_HTH_N"/>
</dbReference>
<gene>
    <name evidence="6" type="ORF">D5400_10455</name>
</gene>
<name>A0A3Q8XNH4_9HYPH</name>
<dbReference type="Gene3D" id="1.10.10.10">
    <property type="entry name" value="Winged helix-like DNA-binding domain superfamily/Winged helix DNA-binding domain"/>
    <property type="match status" value="1"/>
</dbReference>
<organism evidence="6 7">
    <name type="scientific">Georhizobium profundi</name>
    <dbReference type="NCBI Taxonomy" id="2341112"/>
    <lineage>
        <taxon>Bacteria</taxon>
        <taxon>Pseudomonadati</taxon>
        <taxon>Pseudomonadota</taxon>
        <taxon>Alphaproteobacteria</taxon>
        <taxon>Hyphomicrobiales</taxon>
        <taxon>Rhizobiaceae</taxon>
        <taxon>Georhizobium</taxon>
    </lineage>
</organism>
<dbReference type="CDD" id="cd08432">
    <property type="entry name" value="PBP2_GcdR_TrpI_HvrB_AmpR_like"/>
    <property type="match status" value="1"/>
</dbReference>